<feature type="transmembrane region" description="Helical" evidence="6">
    <location>
        <begin position="334"/>
        <end position="352"/>
    </location>
</feature>
<comment type="caution">
    <text evidence="7">The sequence shown here is derived from an EMBL/GenBank/DDBJ whole genome shotgun (WGS) entry which is preliminary data.</text>
</comment>
<keyword evidence="9" id="KW-1185">Reference proteome</keyword>
<feature type="compositionally biased region" description="Low complexity" evidence="5">
    <location>
        <begin position="19"/>
        <end position="37"/>
    </location>
</feature>
<keyword evidence="3 6" id="KW-1133">Transmembrane helix</keyword>
<evidence type="ECO:0000256" key="2">
    <source>
        <dbReference type="ARBA" id="ARBA00022692"/>
    </source>
</evidence>
<evidence type="ECO:0000313" key="9">
    <source>
        <dbReference type="Proteomes" id="UP000306050"/>
    </source>
</evidence>
<dbReference type="Proteomes" id="UP000306050">
    <property type="component" value="Chromosome SGRAM_19"/>
</dbReference>
<feature type="transmembrane region" description="Helical" evidence="6">
    <location>
        <begin position="308"/>
        <end position="328"/>
    </location>
</feature>
<gene>
    <name evidence="7" type="ORF">EX895_002987</name>
    <name evidence="8" type="ORF">EX895_002992</name>
</gene>
<evidence type="ECO:0000256" key="1">
    <source>
        <dbReference type="ARBA" id="ARBA00004141"/>
    </source>
</evidence>
<dbReference type="InterPro" id="IPR007300">
    <property type="entry name" value="CidB/LrgB"/>
</dbReference>
<organism evidence="7 9">
    <name type="scientific">Sporisorium graminicola</name>
    <dbReference type="NCBI Taxonomy" id="280036"/>
    <lineage>
        <taxon>Eukaryota</taxon>
        <taxon>Fungi</taxon>
        <taxon>Dikarya</taxon>
        <taxon>Basidiomycota</taxon>
        <taxon>Ustilaginomycotina</taxon>
        <taxon>Ustilaginomycetes</taxon>
        <taxon>Ustilaginales</taxon>
        <taxon>Ustilaginaceae</taxon>
        <taxon>Sporisorium</taxon>
    </lineage>
</organism>
<evidence type="ECO:0000256" key="3">
    <source>
        <dbReference type="ARBA" id="ARBA00022989"/>
    </source>
</evidence>
<keyword evidence="2 6" id="KW-0812">Transmembrane</keyword>
<dbReference type="GeneID" id="40725882"/>
<dbReference type="PANTHER" id="PTHR30249:SF0">
    <property type="entry name" value="PLASTIDAL GLYCOLATE_GLYCERATE TRANSLOCATOR 1, CHLOROPLASTIC"/>
    <property type="match status" value="1"/>
</dbReference>
<proteinExistence type="predicted"/>
<dbReference type="GO" id="GO:0016020">
    <property type="term" value="C:membrane"/>
    <property type="evidence" value="ECO:0007669"/>
    <property type="project" value="UniProtKB-SubCell"/>
</dbReference>
<reference evidence="7 9" key="1">
    <citation type="submission" date="2019-05" db="EMBL/GenBank/DDBJ databases">
        <title>Sporisorium graminicola CBS 10092 draft sequencing and annotation.</title>
        <authorList>
            <person name="Solano-Gonzalez S."/>
            <person name="Caddick M.X."/>
            <person name="Darby A."/>
        </authorList>
    </citation>
    <scope>NUCLEOTIDE SEQUENCE [LARGE SCALE GENOMIC DNA]</scope>
    <source>
        <strain evidence="7 9">CBS 10092</strain>
    </source>
</reference>
<sequence length="358" mass="38702">MFGAGVVGPGSGLRNLALQARRPQSASAASESQAGGQFEDRNGAVDDDGVSPMFDEYIFRARQDLIDRRRSKAESVDPRGDEGWRRWSYRLRFRKHQRGRVTTKRTTRSSPRAIMIDEDIEAGPASPELSSTSKGVDANLLPQITTTDLGLTLVVDIPASLLLGISLPLFLGVNLVTFLASIKLVPARIRRYAHPILTTSVATVLLLWRRRDARVVVEAHYSILLGRCQVHGPVVAAWVHGACDRRGPCAVLDAGCGHCVAGDPHVPAQVGSVGAPGRHARRAPAVQHAEPVRLAHSRKQDRRRAPRALAFASRFMSTPLAIELSLTIGADESLTVVLVVITGILFSIFKTPSSACLA</sequence>
<evidence type="ECO:0000256" key="6">
    <source>
        <dbReference type="SAM" id="Phobius"/>
    </source>
</evidence>
<dbReference type="OrthoDB" id="2502820at2759"/>
<evidence type="ECO:0000313" key="8">
    <source>
        <dbReference type="EMBL" id="TKY87896.1"/>
    </source>
</evidence>
<evidence type="ECO:0000313" key="7">
    <source>
        <dbReference type="EMBL" id="TKY87891.1"/>
    </source>
</evidence>
<accession>A0A4U7KTM9</accession>
<dbReference type="EMBL" id="SRRM01000011">
    <property type="protein sequence ID" value="TKY87896.1"/>
    <property type="molecule type" value="Genomic_DNA"/>
</dbReference>
<keyword evidence="4 6" id="KW-0472">Membrane</keyword>
<feature type="transmembrane region" description="Helical" evidence="6">
    <location>
        <begin position="161"/>
        <end position="182"/>
    </location>
</feature>
<dbReference type="RefSeq" id="XP_029739876.1">
    <property type="nucleotide sequence ID" value="XM_029883585.1"/>
</dbReference>
<dbReference type="AlphaFoldDB" id="A0A4U7KTM9"/>
<comment type="subcellular location">
    <subcellularLocation>
        <location evidence="1">Membrane</location>
        <topology evidence="1">Multi-pass membrane protein</topology>
    </subcellularLocation>
</comment>
<dbReference type="Pfam" id="PF04172">
    <property type="entry name" value="LrgB"/>
    <property type="match status" value="1"/>
</dbReference>
<dbReference type="KEGG" id="sgra:EX895_002987"/>
<evidence type="ECO:0000256" key="4">
    <source>
        <dbReference type="ARBA" id="ARBA00023136"/>
    </source>
</evidence>
<dbReference type="PANTHER" id="PTHR30249">
    <property type="entry name" value="PUTATIVE SEROTONIN TRANSPORTER"/>
    <property type="match status" value="1"/>
</dbReference>
<evidence type="ECO:0000256" key="5">
    <source>
        <dbReference type="SAM" id="MobiDB-lite"/>
    </source>
</evidence>
<feature type="region of interest" description="Disordered" evidence="5">
    <location>
        <begin position="19"/>
        <end position="49"/>
    </location>
</feature>
<name>A0A4U7KTM9_9BASI</name>
<protein>
    <submittedName>
        <fullName evidence="7">Uncharacterized protein</fullName>
    </submittedName>
</protein>
<dbReference type="EMBL" id="SRRM01000011">
    <property type="protein sequence ID" value="TKY87891.1"/>
    <property type="molecule type" value="Genomic_DNA"/>
</dbReference>